<dbReference type="RefSeq" id="WP_129181043.1">
    <property type="nucleotide sequence ID" value="NZ_JAGIOG010000001.1"/>
</dbReference>
<keyword evidence="3" id="KW-1185">Reference proteome</keyword>
<organism evidence="2 3">
    <name type="scientific">Aeromicrobium fastidiosum</name>
    <dbReference type="NCBI Taxonomy" id="52699"/>
    <lineage>
        <taxon>Bacteria</taxon>
        <taxon>Bacillati</taxon>
        <taxon>Actinomycetota</taxon>
        <taxon>Actinomycetes</taxon>
        <taxon>Propionibacteriales</taxon>
        <taxon>Nocardioidaceae</taxon>
        <taxon>Aeromicrobium</taxon>
    </lineage>
</organism>
<proteinExistence type="predicted"/>
<dbReference type="OrthoDB" id="9800023at2"/>
<dbReference type="SUPFAM" id="SSF46955">
    <property type="entry name" value="Putative DNA-binding domain"/>
    <property type="match status" value="1"/>
</dbReference>
<evidence type="ECO:0000313" key="2">
    <source>
        <dbReference type="EMBL" id="KAA1380510.1"/>
    </source>
</evidence>
<dbReference type="AlphaFoldDB" id="A0A641AQZ1"/>
<gene>
    <name evidence="2" type="ORF">ESP62_004860</name>
</gene>
<protein>
    <submittedName>
        <fullName evidence="2">Helix-turn-helix domain-containing protein</fullName>
    </submittedName>
</protein>
<dbReference type="InterPro" id="IPR041657">
    <property type="entry name" value="HTH_17"/>
</dbReference>
<comment type="caution">
    <text evidence="2">The sequence shown here is derived from an EMBL/GenBank/DDBJ whole genome shotgun (WGS) entry which is preliminary data.</text>
</comment>
<dbReference type="EMBL" id="SDPP02000001">
    <property type="protein sequence ID" value="KAA1380510.1"/>
    <property type="molecule type" value="Genomic_DNA"/>
</dbReference>
<dbReference type="InterPro" id="IPR009061">
    <property type="entry name" value="DNA-bd_dom_put_sf"/>
</dbReference>
<evidence type="ECO:0000259" key="1">
    <source>
        <dbReference type="Pfam" id="PF12728"/>
    </source>
</evidence>
<dbReference type="Proteomes" id="UP001515100">
    <property type="component" value="Unassembled WGS sequence"/>
</dbReference>
<accession>A0A641AQZ1</accession>
<reference evidence="2" key="1">
    <citation type="submission" date="2019-09" db="EMBL/GenBank/DDBJ databases">
        <authorList>
            <person name="Li J."/>
        </authorList>
    </citation>
    <scope>NUCLEOTIDE SEQUENCE [LARGE SCALE GENOMIC DNA]</scope>
    <source>
        <strain evidence="2">NRBC 14897</strain>
    </source>
</reference>
<dbReference type="Pfam" id="PF12728">
    <property type="entry name" value="HTH_17"/>
    <property type="match status" value="1"/>
</dbReference>
<sequence>MMNPMDRVPELLTTAEAAEFLGLSVPSVHRLAVAGVIKTHFQHPGPRGPRVFHRDELSRVAAERNLAS</sequence>
<name>A0A641AQZ1_9ACTN</name>
<feature type="domain" description="Helix-turn-helix" evidence="1">
    <location>
        <begin position="11"/>
        <end position="64"/>
    </location>
</feature>
<evidence type="ECO:0000313" key="3">
    <source>
        <dbReference type="Proteomes" id="UP001515100"/>
    </source>
</evidence>